<dbReference type="SUPFAM" id="SSF82057">
    <property type="entry name" value="Prokaryotic SH3-related domain"/>
    <property type="match status" value="1"/>
</dbReference>
<feature type="chain" id="PRO_5006416660" evidence="2">
    <location>
        <begin position="32"/>
        <end position="335"/>
    </location>
</feature>
<protein>
    <submittedName>
        <fullName evidence="4">GDSL family lipase</fullName>
    </submittedName>
</protein>
<reference evidence="4 5" key="1">
    <citation type="journal article" date="2015" name="Genome Announc.">
        <title>Expanding the biotechnology potential of lactobacilli through comparative genomics of 213 strains and associated genera.</title>
        <authorList>
            <person name="Sun Z."/>
            <person name="Harris H.M."/>
            <person name="McCann A."/>
            <person name="Guo C."/>
            <person name="Argimon S."/>
            <person name="Zhang W."/>
            <person name="Yang X."/>
            <person name="Jeffery I.B."/>
            <person name="Cooney J.C."/>
            <person name="Kagawa T.F."/>
            <person name="Liu W."/>
            <person name="Song Y."/>
            <person name="Salvetti E."/>
            <person name="Wrobel A."/>
            <person name="Rasinkangas P."/>
            <person name="Parkhill J."/>
            <person name="Rea M.C."/>
            <person name="O'Sullivan O."/>
            <person name="Ritari J."/>
            <person name="Douillard F.P."/>
            <person name="Paul Ross R."/>
            <person name="Yang R."/>
            <person name="Briner A.E."/>
            <person name="Felis G.E."/>
            <person name="de Vos W.M."/>
            <person name="Barrangou R."/>
            <person name="Klaenhammer T.R."/>
            <person name="Caufield P.W."/>
            <person name="Cui Y."/>
            <person name="Zhang H."/>
            <person name="O'Toole P.W."/>
        </authorList>
    </citation>
    <scope>NUCLEOTIDE SEQUENCE [LARGE SCALE GENOMIC DNA]</scope>
    <source>
        <strain evidence="4 5">DSM 23365</strain>
    </source>
</reference>
<dbReference type="Pfam" id="PF13472">
    <property type="entry name" value="Lipase_GDSL_2"/>
    <property type="match status" value="1"/>
</dbReference>
<sequence>MKKSKVQFIKFAVSGLLLGLTTMGIATQAQAAKVSPESKVKTTVKVNEMMRVKTSSTTATSKITAAFWNYPYGSNKAAKKTHWVKNYANKTLIATKQATLKNGLKYYYVKVASKPSVQGWVYTKWLRQMSMVSLGDSITKGWTGVDYATTPYPKQVGETLGMTSTNLGENNGKVVGSSSLDLTYNIDNHNFDKDDVATISYGVNDYFHDLSLMSVQSTLDQELTELQAQYPNLQIFGLLPLNCYVADATTGEYVSAATTMYKDHAYTLNDLRDMEAEVYKAHNIKVLDWRDYEGTIIPTDDARMTVFGDQRLHPTQATYTEMSGYISDFLQNNIK</sequence>
<comment type="caution">
    <text evidence="4">The sequence shown here is derived from an EMBL/GenBank/DDBJ whole genome shotgun (WGS) entry which is preliminary data.</text>
</comment>
<dbReference type="EMBL" id="AYZM01000122">
    <property type="protein sequence ID" value="KRN21266.1"/>
    <property type="molecule type" value="Genomic_DNA"/>
</dbReference>
<feature type="domain" description="GW" evidence="3">
    <location>
        <begin position="36"/>
        <end position="131"/>
    </location>
</feature>
<dbReference type="AlphaFoldDB" id="A0A0R2EXW1"/>
<gene>
    <name evidence="4" type="ORF">FD14_GL001217</name>
</gene>
<keyword evidence="5" id="KW-1185">Reference proteome</keyword>
<dbReference type="PROSITE" id="PS51780">
    <property type="entry name" value="GW"/>
    <property type="match status" value="1"/>
</dbReference>
<dbReference type="RefSeq" id="WP_057152058.1">
    <property type="nucleotide sequence ID" value="NZ_AYZM01000122.1"/>
</dbReference>
<dbReference type="InterPro" id="IPR038200">
    <property type="entry name" value="GW_dom_sf"/>
</dbReference>
<keyword evidence="1 2" id="KW-0732">Signal</keyword>
<name>A0A0R2EXW1_9LACO</name>
<organism evidence="4 5">
    <name type="scientific">Secundilactobacillus similis DSM 23365 = JCM 2765</name>
    <dbReference type="NCBI Taxonomy" id="1423804"/>
    <lineage>
        <taxon>Bacteria</taxon>
        <taxon>Bacillati</taxon>
        <taxon>Bacillota</taxon>
        <taxon>Bacilli</taxon>
        <taxon>Lactobacillales</taxon>
        <taxon>Lactobacillaceae</taxon>
        <taxon>Secundilactobacillus</taxon>
    </lineage>
</organism>
<dbReference type="CDD" id="cd00229">
    <property type="entry name" value="SGNH_hydrolase"/>
    <property type="match status" value="1"/>
</dbReference>
<proteinExistence type="predicted"/>
<dbReference type="InterPro" id="IPR036514">
    <property type="entry name" value="SGNH_hydro_sf"/>
</dbReference>
<dbReference type="STRING" id="1423804.FD14_GL001217"/>
<dbReference type="InterPro" id="IPR025987">
    <property type="entry name" value="GW_dom"/>
</dbReference>
<evidence type="ECO:0000256" key="1">
    <source>
        <dbReference type="ARBA" id="ARBA00022729"/>
    </source>
</evidence>
<dbReference type="Gene3D" id="2.30.30.170">
    <property type="match status" value="1"/>
</dbReference>
<feature type="signal peptide" evidence="2">
    <location>
        <begin position="1"/>
        <end position="31"/>
    </location>
</feature>
<dbReference type="Proteomes" id="UP000051442">
    <property type="component" value="Unassembled WGS sequence"/>
</dbReference>
<dbReference type="SUPFAM" id="SSF52266">
    <property type="entry name" value="SGNH hydrolase"/>
    <property type="match status" value="1"/>
</dbReference>
<evidence type="ECO:0000313" key="5">
    <source>
        <dbReference type="Proteomes" id="UP000051442"/>
    </source>
</evidence>
<evidence type="ECO:0000256" key="2">
    <source>
        <dbReference type="SAM" id="SignalP"/>
    </source>
</evidence>
<accession>A0A0R2EXW1</accession>
<evidence type="ECO:0000259" key="3">
    <source>
        <dbReference type="PROSITE" id="PS51780"/>
    </source>
</evidence>
<dbReference type="InterPro" id="IPR013830">
    <property type="entry name" value="SGNH_hydro"/>
</dbReference>
<dbReference type="OrthoDB" id="2289929at2"/>
<evidence type="ECO:0000313" key="4">
    <source>
        <dbReference type="EMBL" id="KRN21266.1"/>
    </source>
</evidence>
<dbReference type="Gene3D" id="3.40.50.1110">
    <property type="entry name" value="SGNH hydrolase"/>
    <property type="match status" value="1"/>
</dbReference>
<dbReference type="PATRIC" id="fig|1423804.4.peg.1307"/>